<evidence type="ECO:0000313" key="3">
    <source>
        <dbReference type="Proteomes" id="UP000198863"/>
    </source>
</evidence>
<dbReference type="EMBL" id="FNCF01000006">
    <property type="protein sequence ID" value="SDG90373.1"/>
    <property type="molecule type" value="Genomic_DNA"/>
</dbReference>
<dbReference type="PANTHER" id="PTHR30383:SF5">
    <property type="entry name" value="SGNH HYDROLASE-TYPE ESTERASE DOMAIN-CONTAINING PROTEIN"/>
    <property type="match status" value="1"/>
</dbReference>
<dbReference type="Proteomes" id="UP000198863">
    <property type="component" value="Unassembled WGS sequence"/>
</dbReference>
<dbReference type="AlphaFoldDB" id="A0A1G7Y1Y6"/>
<proteinExistence type="predicted"/>
<evidence type="ECO:0000259" key="1">
    <source>
        <dbReference type="Pfam" id="PF13472"/>
    </source>
</evidence>
<dbReference type="Pfam" id="PF13472">
    <property type="entry name" value="Lipase_GDSL_2"/>
    <property type="match status" value="1"/>
</dbReference>
<sequence length="239" mass="24544">MPCPGPLPGPRLAADLHERGRRPRRVPVPEHPWSVPRCSSVSFSLAVLGDSIAYGTGAARPDDAIGPRLVRALAEDGVDATLQVVAVPGAVSAALAGQVRLVTRCDLALVVVGANDLTRLVPPAAAAEQLGSAVRDLRVLGADVLVVPAPDLSAVPWVPPAFQQLVAVASGELQRRQTDAVQAAGGVAVPIGTELGARFRAQPALFSADRFHPSSAGYALIAEALTPVVRSVARGRAAA</sequence>
<dbReference type="InterPro" id="IPR051532">
    <property type="entry name" value="Ester_Hydrolysis_Enzymes"/>
</dbReference>
<name>A0A1G7Y1Y6_9ACTN</name>
<gene>
    <name evidence="2" type="ORF">SAMN05660324_3889</name>
</gene>
<dbReference type="GO" id="GO:0004622">
    <property type="term" value="F:phosphatidylcholine lysophospholipase activity"/>
    <property type="evidence" value="ECO:0007669"/>
    <property type="project" value="TreeGrafter"/>
</dbReference>
<dbReference type="InterPro" id="IPR036514">
    <property type="entry name" value="SGNH_hydro_sf"/>
</dbReference>
<evidence type="ECO:0000313" key="2">
    <source>
        <dbReference type="EMBL" id="SDG90373.1"/>
    </source>
</evidence>
<dbReference type="InterPro" id="IPR013830">
    <property type="entry name" value="SGNH_hydro"/>
</dbReference>
<organism evidence="2 3">
    <name type="scientific">Klenkia brasiliensis</name>
    <dbReference type="NCBI Taxonomy" id="333142"/>
    <lineage>
        <taxon>Bacteria</taxon>
        <taxon>Bacillati</taxon>
        <taxon>Actinomycetota</taxon>
        <taxon>Actinomycetes</taxon>
        <taxon>Geodermatophilales</taxon>
        <taxon>Geodermatophilaceae</taxon>
        <taxon>Klenkia</taxon>
    </lineage>
</organism>
<feature type="domain" description="SGNH hydrolase-type esterase" evidence="1">
    <location>
        <begin position="47"/>
        <end position="220"/>
    </location>
</feature>
<keyword evidence="3" id="KW-1185">Reference proteome</keyword>
<accession>A0A1G7Y1Y6</accession>
<reference evidence="3" key="1">
    <citation type="submission" date="2016-10" db="EMBL/GenBank/DDBJ databases">
        <authorList>
            <person name="Varghese N."/>
            <person name="Submissions S."/>
        </authorList>
    </citation>
    <scope>NUCLEOTIDE SEQUENCE [LARGE SCALE GENOMIC DNA]</scope>
    <source>
        <strain evidence="3">DSM 44526</strain>
    </source>
</reference>
<dbReference type="Gene3D" id="3.40.50.1110">
    <property type="entry name" value="SGNH hydrolase"/>
    <property type="match status" value="1"/>
</dbReference>
<dbReference type="SUPFAM" id="SSF52266">
    <property type="entry name" value="SGNH hydrolase"/>
    <property type="match status" value="1"/>
</dbReference>
<dbReference type="PANTHER" id="PTHR30383">
    <property type="entry name" value="THIOESTERASE 1/PROTEASE 1/LYSOPHOSPHOLIPASE L1"/>
    <property type="match status" value="1"/>
</dbReference>
<protein>
    <submittedName>
        <fullName evidence="2">Lysophospholipase L1</fullName>
    </submittedName>
</protein>
<dbReference type="CDD" id="cd01836">
    <property type="entry name" value="FeeA_FeeB_like"/>
    <property type="match status" value="1"/>
</dbReference>